<keyword evidence="2" id="KW-0472">Membrane</keyword>
<dbReference type="AlphaFoldDB" id="A0AAD5V438"/>
<dbReference type="Proteomes" id="UP001212997">
    <property type="component" value="Unassembled WGS sequence"/>
</dbReference>
<feature type="compositionally biased region" description="Basic and acidic residues" evidence="1">
    <location>
        <begin position="475"/>
        <end position="487"/>
    </location>
</feature>
<keyword evidence="2" id="KW-1133">Transmembrane helix</keyword>
<protein>
    <recommendedName>
        <fullName evidence="3">DUF6593 domain-containing protein</fullName>
    </recommendedName>
</protein>
<feature type="region of interest" description="Disordered" evidence="1">
    <location>
        <begin position="468"/>
        <end position="487"/>
    </location>
</feature>
<evidence type="ECO:0000256" key="2">
    <source>
        <dbReference type="SAM" id="Phobius"/>
    </source>
</evidence>
<evidence type="ECO:0000259" key="3">
    <source>
        <dbReference type="Pfam" id="PF20236"/>
    </source>
</evidence>
<keyword evidence="2" id="KW-0812">Transmembrane</keyword>
<feature type="domain" description="DUF6593" evidence="3">
    <location>
        <begin position="8"/>
        <end position="193"/>
    </location>
</feature>
<feature type="compositionally biased region" description="Low complexity" evidence="1">
    <location>
        <begin position="295"/>
        <end position="311"/>
    </location>
</feature>
<feature type="transmembrane region" description="Helical" evidence="2">
    <location>
        <begin position="359"/>
        <end position="381"/>
    </location>
</feature>
<comment type="caution">
    <text evidence="4">The sequence shown here is derived from an EMBL/GenBank/DDBJ whole genome shotgun (WGS) entry which is preliminary data.</text>
</comment>
<dbReference type="EMBL" id="JANAWD010000317">
    <property type="protein sequence ID" value="KAJ3481515.1"/>
    <property type="molecule type" value="Genomic_DNA"/>
</dbReference>
<reference evidence="4" key="1">
    <citation type="submission" date="2022-07" db="EMBL/GenBank/DDBJ databases">
        <title>Genome Sequence of Physisporinus lineatus.</title>
        <authorList>
            <person name="Buettner E."/>
        </authorList>
    </citation>
    <scope>NUCLEOTIDE SEQUENCE</scope>
    <source>
        <strain evidence="4">VT162</strain>
    </source>
</reference>
<proteinExistence type="predicted"/>
<accession>A0AAD5V438</accession>
<keyword evidence="5" id="KW-1185">Reference proteome</keyword>
<feature type="region of interest" description="Disordered" evidence="1">
    <location>
        <begin position="282"/>
        <end position="311"/>
    </location>
</feature>
<dbReference type="Pfam" id="PF20236">
    <property type="entry name" value="DUF6593"/>
    <property type="match status" value="1"/>
</dbReference>
<dbReference type="InterPro" id="IPR046528">
    <property type="entry name" value="DUF6593"/>
</dbReference>
<gene>
    <name evidence="4" type="ORF">NLI96_g7602</name>
</gene>
<evidence type="ECO:0000313" key="5">
    <source>
        <dbReference type="Proteomes" id="UP001212997"/>
    </source>
</evidence>
<organism evidence="4 5">
    <name type="scientific">Meripilus lineatus</name>
    <dbReference type="NCBI Taxonomy" id="2056292"/>
    <lineage>
        <taxon>Eukaryota</taxon>
        <taxon>Fungi</taxon>
        <taxon>Dikarya</taxon>
        <taxon>Basidiomycota</taxon>
        <taxon>Agaricomycotina</taxon>
        <taxon>Agaricomycetes</taxon>
        <taxon>Polyporales</taxon>
        <taxon>Meripilaceae</taxon>
        <taxon>Meripilus</taxon>
    </lineage>
</organism>
<sequence length="558" mass="61207">MDLSLSKNSPLNTLLLDAEGVPLYYVCTPGKWSRKITTIYLVSPRAALAYKELLSPHDSPQHVRRRSKGSLLREWELGLREVARIQWHLFGSSKLIYKGRTQAFKVFMPPSGFMKSKRVFAAPDGQSYIWKQGWKTSELVLEDSSLPPQVVAHFHQRNILRDTKPHLEIKSGGAHIAELIVITWIFVETRRRDIEHDTKRPGVECLLHLSAVQSATDSGCLYCRLGTPDDTPTSSPLQARIVVGFHSVVYFILESQPMAFISLGQSQGASFSPSEGIVFSQSQSETIVEPDPPESDAAPARPSPASQSRATSLVSVETTVISSLTVTLTISGPGFNGFSSAPEPSSSNSSASSHSHGSIVGPVVGTVVGVIALVLLSWFLIHRCYQSRMDPRARNIDTSVDPYKTWMSTREPHSQSRPLFPHHNKFTRAPSLLGSNSSTTNFLGDSSELSEGGSTLNLIPLSRRANIAPSSASNHDPRHSGEDARNDKSILPLAQGDKAMNPSRSNQASPHQRLMAGFRSVFFTPGSRRALRQYEDSGIRFGQRSPGFVDVPPAYTNV</sequence>
<name>A0AAD5V438_9APHY</name>
<evidence type="ECO:0000256" key="1">
    <source>
        <dbReference type="SAM" id="MobiDB-lite"/>
    </source>
</evidence>
<evidence type="ECO:0000313" key="4">
    <source>
        <dbReference type="EMBL" id="KAJ3481515.1"/>
    </source>
</evidence>